<dbReference type="STRING" id="323261.Noc_0798"/>
<gene>
    <name evidence="1" type="ordered locus">Noc_0798</name>
</gene>
<evidence type="ECO:0000313" key="2">
    <source>
        <dbReference type="Proteomes" id="UP000006838"/>
    </source>
</evidence>
<dbReference type="EMBL" id="CP000127">
    <property type="protein sequence ID" value="ABA57311.1"/>
    <property type="molecule type" value="Genomic_DNA"/>
</dbReference>
<proteinExistence type="predicted"/>
<reference evidence="2" key="1">
    <citation type="journal article" date="2006" name="Appl. Environ. Microbiol.">
        <title>Complete genome sequence of the marine, chemolithoautotrophic, ammonia-oxidizing bacterium Nitrosococcus oceani ATCC 19707.</title>
        <authorList>
            <person name="Klotz M.G."/>
            <person name="Arp D.J."/>
            <person name="Chain P.S.G."/>
            <person name="El-Sheikh A.F."/>
            <person name="Hauser L.J."/>
            <person name="Hommes N.G."/>
            <person name="Larimer F.W."/>
            <person name="Malfatti S.A."/>
            <person name="Norton J.M."/>
            <person name="Poret-Peterson A.T."/>
            <person name="Vergez L.M."/>
            <person name="Ward B.B."/>
        </authorList>
    </citation>
    <scope>NUCLEOTIDE SEQUENCE [LARGE SCALE GENOMIC DNA]</scope>
    <source>
        <strain evidence="2">ATCC 19707 / BCRC 17464 / NCIMB 11848 / C-107</strain>
    </source>
</reference>
<evidence type="ECO:0008006" key="3">
    <source>
        <dbReference type="Google" id="ProtNLM"/>
    </source>
</evidence>
<dbReference type="InParanoid" id="Q3JCY5"/>
<dbReference type="eggNOG" id="COG2911">
    <property type="taxonomic scope" value="Bacteria"/>
</dbReference>
<dbReference type="KEGG" id="noc:Noc_0798"/>
<protein>
    <recommendedName>
        <fullName evidence="3">AsmA-like C-terminal domain-containing protein</fullName>
    </recommendedName>
</protein>
<evidence type="ECO:0000313" key="1">
    <source>
        <dbReference type="EMBL" id="ABA57311.1"/>
    </source>
</evidence>
<dbReference type="HOGENOM" id="CLU_025492_0_0_6"/>
<accession>Q3JCY5</accession>
<dbReference type="Proteomes" id="UP000006838">
    <property type="component" value="Chromosome"/>
</dbReference>
<organism evidence="1 2">
    <name type="scientific">Nitrosococcus oceani (strain ATCC 19707 / BCRC 17464 / JCM 30415 / NCIMB 11848 / C-107)</name>
    <dbReference type="NCBI Taxonomy" id="323261"/>
    <lineage>
        <taxon>Bacteria</taxon>
        <taxon>Pseudomonadati</taxon>
        <taxon>Pseudomonadota</taxon>
        <taxon>Gammaproteobacteria</taxon>
        <taxon>Chromatiales</taxon>
        <taxon>Chromatiaceae</taxon>
        <taxon>Nitrosococcus</taxon>
    </lineage>
</organism>
<keyword evidence="2" id="KW-1185">Reference proteome</keyword>
<name>Q3JCY5_NITOC</name>
<dbReference type="AlphaFoldDB" id="Q3JCY5"/>
<sequence>MSLGVFFVSDVRPVDKYTLHLGDLGGSGWRAEQVALDFQFQTANRGSAQLHIARLLLPSPFKRLQQVVIHCEYIELLSSHLRCAEGTVNFTYEGFFVRSSLFSFSYHLETQALSFELKSLGLVGGSGTIAGHFEDARWQLSISGKSLKLASFLELIASLGLQSAIWPSEFSFQGVLGIEAKLAGQGQFLRTVCLGLQLDGIGFSDTSALQVGEAVAGKLQLKGQNTHKGWEMTGEMKLNGGEAYFHPLYFAFSETPFHAQLELEPGKAKGDWKIPHFSLKQTGVMALTGALQWTRQGITEAQAQLAQARVPALYRHWLKPFLAGTALGNLTSGGKVTLAWRYRSPGQWELKGFFDEVDIADQQGRFSLAGLGGQFGWSTHATPLMMDLSWQGGRIYALNLGAAHFLAESKNNGLGLRQPLRLPVLDGQLLINDFVLKDPGTSVAHWGLEGALSPLSMERLSQALGWPALAGKLSGVIPRVRYREGVVEVGGALLVRLFDGTLVIQNLRLEDPLGIIPRLEADIDINRLDLETMTRTFAFGKIEGQLSGEIRKLRLVDWQPVQFDAKLATPEGDPSRHRISQQAVESLSRLGGGASGLVSRSFLGLFNDFSYDKMGLSCRLRRQVCKMGGLGSINGGYYIVRGSGFPRIDIIGYTRRVDWPVFIKRLKRVTSVDGSVRE</sequence>